<protein>
    <submittedName>
        <fullName evidence="2">Uncharacterized protein</fullName>
    </submittedName>
</protein>
<feature type="region of interest" description="Disordered" evidence="1">
    <location>
        <begin position="63"/>
        <end position="105"/>
    </location>
</feature>
<gene>
    <name evidence="2" type="ORF">HOLleu_02361</name>
</gene>
<dbReference type="AlphaFoldDB" id="A0A9Q1CQL8"/>
<dbReference type="Proteomes" id="UP001152320">
    <property type="component" value="Chromosome 1"/>
</dbReference>
<accession>A0A9Q1CQL8</accession>
<reference evidence="2" key="1">
    <citation type="submission" date="2021-10" db="EMBL/GenBank/DDBJ databases">
        <title>Tropical sea cucumber genome reveals ecological adaptation and Cuvierian tubules defense mechanism.</title>
        <authorList>
            <person name="Chen T."/>
        </authorList>
    </citation>
    <scope>NUCLEOTIDE SEQUENCE</scope>
    <source>
        <strain evidence="2">Nanhai2018</strain>
        <tissue evidence="2">Muscle</tissue>
    </source>
</reference>
<evidence type="ECO:0000256" key="1">
    <source>
        <dbReference type="SAM" id="MobiDB-lite"/>
    </source>
</evidence>
<evidence type="ECO:0000313" key="2">
    <source>
        <dbReference type="EMBL" id="KAJ8049571.1"/>
    </source>
</evidence>
<keyword evidence="3" id="KW-1185">Reference proteome</keyword>
<comment type="caution">
    <text evidence="2">The sequence shown here is derived from an EMBL/GenBank/DDBJ whole genome shotgun (WGS) entry which is preliminary data.</text>
</comment>
<name>A0A9Q1CQL8_HOLLE</name>
<sequence>MHAKPAQIKVGDRVLLREKKRNKVPPPFNCNPYTVFEVKGSMTSAKRGEQIVRRNSSFFKPVNIATDAPIDDDDDFPTTPDSQQPPVTDRVPPDLPTQTPHPQRPVYLRRNGFELLQYHHPLYIYTCYHYSSSIRSFRISSCMN</sequence>
<evidence type="ECO:0000313" key="3">
    <source>
        <dbReference type="Proteomes" id="UP001152320"/>
    </source>
</evidence>
<dbReference type="OrthoDB" id="10068564at2759"/>
<proteinExistence type="predicted"/>
<organism evidence="2 3">
    <name type="scientific">Holothuria leucospilota</name>
    <name type="common">Black long sea cucumber</name>
    <name type="synonym">Mertensiothuria leucospilota</name>
    <dbReference type="NCBI Taxonomy" id="206669"/>
    <lineage>
        <taxon>Eukaryota</taxon>
        <taxon>Metazoa</taxon>
        <taxon>Echinodermata</taxon>
        <taxon>Eleutherozoa</taxon>
        <taxon>Echinozoa</taxon>
        <taxon>Holothuroidea</taxon>
        <taxon>Aspidochirotacea</taxon>
        <taxon>Aspidochirotida</taxon>
        <taxon>Holothuriidae</taxon>
        <taxon>Holothuria</taxon>
    </lineage>
</organism>
<dbReference type="EMBL" id="JAIZAY010000001">
    <property type="protein sequence ID" value="KAJ8049571.1"/>
    <property type="molecule type" value="Genomic_DNA"/>
</dbReference>